<accession>A0A9K3J4X8</accession>
<evidence type="ECO:0000313" key="1">
    <source>
        <dbReference type="EMBL" id="KAF5808828.1"/>
    </source>
</evidence>
<name>A0A9K3J4X8_HELAN</name>
<dbReference type="PANTHER" id="PTHR12111">
    <property type="entry name" value="SPLICING FACTOR YJU2"/>
    <property type="match status" value="1"/>
</dbReference>
<dbReference type="Gramene" id="mRNA:HanXRQr2_Chr04g0150031">
    <property type="protein sequence ID" value="CDS:HanXRQr2_Chr04g0150031.1"/>
    <property type="gene ID" value="HanXRQr2_Chr04g0150031"/>
</dbReference>
<reference evidence="1" key="1">
    <citation type="journal article" date="2017" name="Nature">
        <title>The sunflower genome provides insights into oil metabolism, flowering and Asterid evolution.</title>
        <authorList>
            <person name="Badouin H."/>
            <person name="Gouzy J."/>
            <person name="Grassa C.J."/>
            <person name="Murat F."/>
            <person name="Staton S.E."/>
            <person name="Cottret L."/>
            <person name="Lelandais-Briere C."/>
            <person name="Owens G.L."/>
            <person name="Carrere S."/>
            <person name="Mayjonade B."/>
            <person name="Legrand L."/>
            <person name="Gill N."/>
            <person name="Kane N.C."/>
            <person name="Bowers J.E."/>
            <person name="Hubner S."/>
            <person name="Bellec A."/>
            <person name="Berard A."/>
            <person name="Berges H."/>
            <person name="Blanchet N."/>
            <person name="Boniface M.C."/>
            <person name="Brunel D."/>
            <person name="Catrice O."/>
            <person name="Chaidir N."/>
            <person name="Claudel C."/>
            <person name="Donnadieu C."/>
            <person name="Faraut T."/>
            <person name="Fievet G."/>
            <person name="Helmstetter N."/>
            <person name="King M."/>
            <person name="Knapp S.J."/>
            <person name="Lai Z."/>
            <person name="Le Paslier M.C."/>
            <person name="Lippi Y."/>
            <person name="Lorenzon L."/>
            <person name="Mandel J.R."/>
            <person name="Marage G."/>
            <person name="Marchand G."/>
            <person name="Marquand E."/>
            <person name="Bret-Mestries E."/>
            <person name="Morien E."/>
            <person name="Nambeesan S."/>
            <person name="Nguyen T."/>
            <person name="Pegot-Espagnet P."/>
            <person name="Pouilly N."/>
            <person name="Raftis F."/>
            <person name="Sallet E."/>
            <person name="Schiex T."/>
            <person name="Thomas J."/>
            <person name="Vandecasteele C."/>
            <person name="Vares D."/>
            <person name="Vear F."/>
            <person name="Vautrin S."/>
            <person name="Crespi M."/>
            <person name="Mangin B."/>
            <person name="Burke J.M."/>
            <person name="Salse J."/>
            <person name="Munos S."/>
            <person name="Vincourt P."/>
            <person name="Rieseberg L.H."/>
            <person name="Langlade N.B."/>
        </authorList>
    </citation>
    <scope>NUCLEOTIDE SEQUENCE</scope>
    <source>
        <tissue evidence="1">Leaves</tissue>
    </source>
</reference>
<dbReference type="AlphaFoldDB" id="A0A9K3J4X8"/>
<dbReference type="GO" id="GO:0000398">
    <property type="term" value="P:mRNA splicing, via spliceosome"/>
    <property type="evidence" value="ECO:0007669"/>
    <property type="project" value="InterPro"/>
</dbReference>
<reference evidence="1" key="2">
    <citation type="submission" date="2020-06" db="EMBL/GenBank/DDBJ databases">
        <title>Helianthus annuus Genome sequencing and assembly Release 2.</title>
        <authorList>
            <person name="Gouzy J."/>
            <person name="Langlade N."/>
            <person name="Munos S."/>
        </authorList>
    </citation>
    <scope>NUCLEOTIDE SEQUENCE</scope>
    <source>
        <tissue evidence="1">Leaves</tissue>
    </source>
</reference>
<dbReference type="Proteomes" id="UP000215914">
    <property type="component" value="Unassembled WGS sequence"/>
</dbReference>
<organism evidence="1 2">
    <name type="scientific">Helianthus annuus</name>
    <name type="common">Common sunflower</name>
    <dbReference type="NCBI Taxonomy" id="4232"/>
    <lineage>
        <taxon>Eukaryota</taxon>
        <taxon>Viridiplantae</taxon>
        <taxon>Streptophyta</taxon>
        <taxon>Embryophyta</taxon>
        <taxon>Tracheophyta</taxon>
        <taxon>Spermatophyta</taxon>
        <taxon>Magnoliopsida</taxon>
        <taxon>eudicotyledons</taxon>
        <taxon>Gunneridae</taxon>
        <taxon>Pentapetalae</taxon>
        <taxon>asterids</taxon>
        <taxon>campanulids</taxon>
        <taxon>Asterales</taxon>
        <taxon>Asteraceae</taxon>
        <taxon>Asteroideae</taxon>
        <taxon>Heliantheae alliance</taxon>
        <taxon>Heliantheae</taxon>
        <taxon>Helianthus</taxon>
    </lineage>
</organism>
<dbReference type="InterPro" id="IPR007590">
    <property type="entry name" value="Saf4/Yju2"/>
</dbReference>
<protein>
    <submittedName>
        <fullName evidence="1">CWC16 protein</fullName>
    </submittedName>
</protein>
<dbReference type="PANTHER" id="PTHR12111:SF1">
    <property type="entry name" value="SPLICING FACTOR YJU2"/>
    <property type="match status" value="1"/>
</dbReference>
<dbReference type="Pfam" id="PF04502">
    <property type="entry name" value="Saf4_Yju2"/>
    <property type="match status" value="1"/>
</dbReference>
<keyword evidence="2" id="KW-1185">Reference proteome</keyword>
<sequence length="162" mass="18982">MEALERRTADANRERHILHTLDELRSMKARRADVSVDAMLEAFKGSNAVQQENTLEGEDENVIRSIFRRSNEFVRRIDDDELDDDITKKRKVSREFCDKPKDYLMTVVGKAKKKRRGGWAICSQVFNSKVFCFEEISKSLIKFPLLFWFSWFRLEINGLVGT</sequence>
<comment type="caution">
    <text evidence="1">The sequence shown here is derived from an EMBL/GenBank/DDBJ whole genome shotgun (WGS) entry which is preliminary data.</text>
</comment>
<evidence type="ECO:0000313" key="2">
    <source>
        <dbReference type="Proteomes" id="UP000215914"/>
    </source>
</evidence>
<dbReference type="EMBL" id="MNCJ02000319">
    <property type="protein sequence ID" value="KAF5808828.1"/>
    <property type="molecule type" value="Genomic_DNA"/>
</dbReference>
<proteinExistence type="predicted"/>
<gene>
    <name evidence="1" type="ORF">HanXRQr2_Chr04g0150031</name>
</gene>